<sequence length="130" mass="14335">MEETPETTGLLNSQGSRGKDAVNRGVDVRGAYIVNRGATEEGWADHDAGRRGLHPDVVQRTGRLGGSKMPSTRRGEIEVKMPSIEESTPEEPKPSTEEPRKRDGPTTKRDDEGYTRTWRSRLGNSEAAKC</sequence>
<dbReference type="Proteomes" id="UP001066276">
    <property type="component" value="Chromosome 3_2"/>
</dbReference>
<feature type="compositionally biased region" description="Basic and acidic residues" evidence="1">
    <location>
        <begin position="90"/>
        <end position="114"/>
    </location>
</feature>
<dbReference type="EMBL" id="JANPWB010000006">
    <property type="protein sequence ID" value="KAJ1179487.1"/>
    <property type="molecule type" value="Genomic_DNA"/>
</dbReference>
<dbReference type="AlphaFoldDB" id="A0AAV7TS60"/>
<feature type="compositionally biased region" description="Basic and acidic residues" evidence="1">
    <location>
        <begin position="43"/>
        <end position="54"/>
    </location>
</feature>
<protein>
    <submittedName>
        <fullName evidence="2">Uncharacterized protein</fullName>
    </submittedName>
</protein>
<comment type="caution">
    <text evidence="2">The sequence shown here is derived from an EMBL/GenBank/DDBJ whole genome shotgun (WGS) entry which is preliminary data.</text>
</comment>
<proteinExistence type="predicted"/>
<accession>A0AAV7TS60</accession>
<feature type="region of interest" description="Disordered" evidence="1">
    <location>
        <begin position="1"/>
        <end position="25"/>
    </location>
</feature>
<evidence type="ECO:0000313" key="3">
    <source>
        <dbReference type="Proteomes" id="UP001066276"/>
    </source>
</evidence>
<feature type="compositionally biased region" description="Polar residues" evidence="1">
    <location>
        <begin position="1"/>
        <end position="16"/>
    </location>
</feature>
<organism evidence="2 3">
    <name type="scientific">Pleurodeles waltl</name>
    <name type="common">Iberian ribbed newt</name>
    <dbReference type="NCBI Taxonomy" id="8319"/>
    <lineage>
        <taxon>Eukaryota</taxon>
        <taxon>Metazoa</taxon>
        <taxon>Chordata</taxon>
        <taxon>Craniata</taxon>
        <taxon>Vertebrata</taxon>
        <taxon>Euteleostomi</taxon>
        <taxon>Amphibia</taxon>
        <taxon>Batrachia</taxon>
        <taxon>Caudata</taxon>
        <taxon>Salamandroidea</taxon>
        <taxon>Salamandridae</taxon>
        <taxon>Pleurodelinae</taxon>
        <taxon>Pleurodeles</taxon>
    </lineage>
</organism>
<keyword evidence="3" id="KW-1185">Reference proteome</keyword>
<evidence type="ECO:0000256" key="1">
    <source>
        <dbReference type="SAM" id="MobiDB-lite"/>
    </source>
</evidence>
<reference evidence="2" key="1">
    <citation type="journal article" date="2022" name="bioRxiv">
        <title>Sequencing and chromosome-scale assembly of the giantPleurodeles waltlgenome.</title>
        <authorList>
            <person name="Brown T."/>
            <person name="Elewa A."/>
            <person name="Iarovenko S."/>
            <person name="Subramanian E."/>
            <person name="Araus A.J."/>
            <person name="Petzold A."/>
            <person name="Susuki M."/>
            <person name="Suzuki K.-i.T."/>
            <person name="Hayashi T."/>
            <person name="Toyoda A."/>
            <person name="Oliveira C."/>
            <person name="Osipova E."/>
            <person name="Leigh N.D."/>
            <person name="Simon A."/>
            <person name="Yun M.H."/>
        </authorList>
    </citation>
    <scope>NUCLEOTIDE SEQUENCE</scope>
    <source>
        <strain evidence="2">20211129_DDA</strain>
        <tissue evidence="2">Liver</tissue>
    </source>
</reference>
<evidence type="ECO:0000313" key="2">
    <source>
        <dbReference type="EMBL" id="KAJ1179487.1"/>
    </source>
</evidence>
<feature type="region of interest" description="Disordered" evidence="1">
    <location>
        <begin position="37"/>
        <end position="130"/>
    </location>
</feature>
<name>A0AAV7TS60_PLEWA</name>
<gene>
    <name evidence="2" type="ORF">NDU88_004721</name>
</gene>